<protein>
    <recommendedName>
        <fullName evidence="2">Glycosyl transferase family 28 C-terminal domain-containing protein</fullName>
    </recommendedName>
</protein>
<dbReference type="Gene3D" id="3.40.50.12370">
    <property type="match status" value="1"/>
</dbReference>
<proteinExistence type="predicted"/>
<gene>
    <name evidence="1" type="ORF">S01H1_10361</name>
</gene>
<name>X0S7B9_9ZZZZ</name>
<dbReference type="EMBL" id="BARS01005290">
    <property type="protein sequence ID" value="GAF71091.1"/>
    <property type="molecule type" value="Genomic_DNA"/>
</dbReference>
<reference evidence="1" key="1">
    <citation type="journal article" date="2014" name="Front. Microbiol.">
        <title>High frequency of phylogenetically diverse reductive dehalogenase-homologous genes in deep subseafloor sedimentary metagenomes.</title>
        <authorList>
            <person name="Kawai M."/>
            <person name="Futagami T."/>
            <person name="Toyoda A."/>
            <person name="Takaki Y."/>
            <person name="Nishi S."/>
            <person name="Hori S."/>
            <person name="Arai W."/>
            <person name="Tsubouchi T."/>
            <person name="Morono Y."/>
            <person name="Uchiyama I."/>
            <person name="Ito T."/>
            <person name="Fujiyama A."/>
            <person name="Inagaki F."/>
            <person name="Takami H."/>
        </authorList>
    </citation>
    <scope>NUCLEOTIDE SEQUENCE</scope>
    <source>
        <strain evidence="1">Expedition CK06-06</strain>
    </source>
</reference>
<dbReference type="AlphaFoldDB" id="X0S7B9"/>
<accession>X0S7B9</accession>
<organism evidence="1">
    <name type="scientific">marine sediment metagenome</name>
    <dbReference type="NCBI Taxonomy" id="412755"/>
    <lineage>
        <taxon>unclassified sequences</taxon>
        <taxon>metagenomes</taxon>
        <taxon>ecological metagenomes</taxon>
    </lineage>
</organism>
<evidence type="ECO:0008006" key="2">
    <source>
        <dbReference type="Google" id="ProtNLM"/>
    </source>
</evidence>
<feature type="non-terminal residue" evidence="1">
    <location>
        <position position="1"/>
    </location>
</feature>
<comment type="caution">
    <text evidence="1">The sequence shown here is derived from an EMBL/GenBank/DDBJ whole genome shotgun (WGS) entry which is preliminary data.</text>
</comment>
<sequence>PILFMDRPADLKKPESVCILYSGTGHSEEAASLGMRLSKWLGASCTILYVGRLKSSQVFPHLERKAEKIGVRVEIDFVGHTSARELAETIGSHDLFVTSRGGQSWKDRVIMAIKRLPLKNIEIGAIMYAPIPTILVGETPG</sequence>
<evidence type="ECO:0000313" key="1">
    <source>
        <dbReference type="EMBL" id="GAF71091.1"/>
    </source>
</evidence>